<keyword evidence="4" id="KW-1185">Reference proteome</keyword>
<evidence type="ECO:0000313" key="3">
    <source>
        <dbReference type="EMBL" id="MFN1217468.1"/>
    </source>
</evidence>
<feature type="transmembrane region" description="Helical" evidence="1">
    <location>
        <begin position="107"/>
        <end position="124"/>
    </location>
</feature>
<feature type="transmembrane region" description="Helical" evidence="1">
    <location>
        <begin position="167"/>
        <end position="188"/>
    </location>
</feature>
<evidence type="ECO:0000313" key="4">
    <source>
        <dbReference type="Proteomes" id="UP001634154"/>
    </source>
</evidence>
<dbReference type="GO" id="GO:0016787">
    <property type="term" value="F:hydrolase activity"/>
    <property type="evidence" value="ECO:0007669"/>
    <property type="project" value="UniProtKB-KW"/>
</dbReference>
<reference evidence="3 4" key="1">
    <citation type="submission" date="2024-12" db="EMBL/GenBank/DDBJ databases">
        <title>Draft genome sequence of Chryseobacterium kwangjuense AG447.</title>
        <authorList>
            <person name="Cheptsov V.S."/>
            <person name="Belov A."/>
            <person name="Zavarzina A.G."/>
        </authorList>
    </citation>
    <scope>NUCLEOTIDE SEQUENCE [LARGE SCALE GENOMIC DNA]</scope>
    <source>
        <strain evidence="3 4">AG447</strain>
    </source>
</reference>
<keyword evidence="1" id="KW-1133">Transmembrane helix</keyword>
<dbReference type="EC" id="3.4.-.-" evidence="3"/>
<feature type="transmembrane region" description="Helical" evidence="1">
    <location>
        <begin position="223"/>
        <end position="239"/>
    </location>
</feature>
<dbReference type="PANTHER" id="PTHR35797:SF1">
    <property type="entry name" value="PROTEASE"/>
    <property type="match status" value="1"/>
</dbReference>
<dbReference type="PANTHER" id="PTHR35797">
    <property type="entry name" value="PROTEASE-RELATED"/>
    <property type="match status" value="1"/>
</dbReference>
<evidence type="ECO:0000256" key="1">
    <source>
        <dbReference type="SAM" id="Phobius"/>
    </source>
</evidence>
<feature type="transmembrane region" description="Helical" evidence="1">
    <location>
        <begin position="40"/>
        <end position="66"/>
    </location>
</feature>
<protein>
    <submittedName>
        <fullName evidence="3">CPBP family intramembrane glutamic endopeptidase</fullName>
        <ecNumber evidence="3">3.4.-.-</ecNumber>
    </submittedName>
</protein>
<feature type="transmembrane region" description="Helical" evidence="1">
    <location>
        <begin position="145"/>
        <end position="161"/>
    </location>
</feature>
<dbReference type="Pfam" id="PF02517">
    <property type="entry name" value="Rce1-like"/>
    <property type="match status" value="1"/>
</dbReference>
<accession>A0ABW9K2C8</accession>
<keyword evidence="1" id="KW-0472">Membrane</keyword>
<dbReference type="EMBL" id="JBJXVJ010000002">
    <property type="protein sequence ID" value="MFN1217468.1"/>
    <property type="molecule type" value="Genomic_DNA"/>
</dbReference>
<keyword evidence="1" id="KW-0812">Transmembrane</keyword>
<dbReference type="Proteomes" id="UP001634154">
    <property type="component" value="Unassembled WGS sequence"/>
</dbReference>
<evidence type="ECO:0000259" key="2">
    <source>
        <dbReference type="Pfam" id="PF02517"/>
    </source>
</evidence>
<dbReference type="RefSeq" id="WP_409356692.1">
    <property type="nucleotide sequence ID" value="NZ_JBJXVJ010000002.1"/>
</dbReference>
<keyword evidence="3" id="KW-0378">Hydrolase</keyword>
<dbReference type="InterPro" id="IPR003675">
    <property type="entry name" value="Rce1/LyrA-like_dom"/>
</dbReference>
<feature type="transmembrane region" description="Helical" evidence="1">
    <location>
        <begin position="82"/>
        <end position="101"/>
    </location>
</feature>
<feature type="transmembrane region" description="Helical" evidence="1">
    <location>
        <begin position="193"/>
        <end position="211"/>
    </location>
</feature>
<dbReference type="InterPro" id="IPR042150">
    <property type="entry name" value="MmRce1-like"/>
</dbReference>
<sequence length="252" mass="29120">MKQNRFLRIIVFFVIATVLSNLFRFDVFSLKENLQTLPEWIYIILITLLEGSGILVGTVIAFCFFYKRKESDASLFGTSPGYSILMMTVPVILFTIIGVSNSINMNSHFYGFFTILCTLVYCIIEEYGWRGYLQGELQDLKPWKKYVLIGLIWYIWHLPFLTETNILNNLLFLGGLILGSWGIGQVVISTRSICACACFHLLVQILLYNSLIKNGIDPKQKQIIIGVCIILWILIIKKWERANKNRQHDFKK</sequence>
<feature type="domain" description="CAAX prenyl protease 2/Lysostaphin resistance protein A-like" evidence="2">
    <location>
        <begin position="112"/>
        <end position="204"/>
    </location>
</feature>
<name>A0ABW9K2C8_9FLAO</name>
<gene>
    <name evidence="3" type="ORF">ACKW6Q_10920</name>
</gene>
<proteinExistence type="predicted"/>
<organism evidence="3 4">
    <name type="scientific">Chryseobacterium kwangjuense</name>
    <dbReference type="NCBI Taxonomy" id="267125"/>
    <lineage>
        <taxon>Bacteria</taxon>
        <taxon>Pseudomonadati</taxon>
        <taxon>Bacteroidota</taxon>
        <taxon>Flavobacteriia</taxon>
        <taxon>Flavobacteriales</taxon>
        <taxon>Weeksellaceae</taxon>
        <taxon>Chryseobacterium group</taxon>
        <taxon>Chryseobacterium</taxon>
    </lineage>
</organism>
<comment type="caution">
    <text evidence="3">The sequence shown here is derived from an EMBL/GenBank/DDBJ whole genome shotgun (WGS) entry which is preliminary data.</text>
</comment>